<accession>A0A9D4KNM2</accession>
<feature type="compositionally biased region" description="Basic and acidic residues" evidence="1">
    <location>
        <begin position="1"/>
        <end position="13"/>
    </location>
</feature>
<evidence type="ECO:0000256" key="1">
    <source>
        <dbReference type="SAM" id="MobiDB-lite"/>
    </source>
</evidence>
<reference evidence="2" key="1">
    <citation type="journal article" date="2019" name="bioRxiv">
        <title>The Genome of the Zebra Mussel, Dreissena polymorpha: A Resource for Invasive Species Research.</title>
        <authorList>
            <person name="McCartney M.A."/>
            <person name="Auch B."/>
            <person name="Kono T."/>
            <person name="Mallez S."/>
            <person name="Zhang Y."/>
            <person name="Obille A."/>
            <person name="Becker A."/>
            <person name="Abrahante J.E."/>
            <person name="Garbe J."/>
            <person name="Badalamenti J.P."/>
            <person name="Herman A."/>
            <person name="Mangelson H."/>
            <person name="Liachko I."/>
            <person name="Sullivan S."/>
            <person name="Sone E.D."/>
            <person name="Koren S."/>
            <person name="Silverstein K.A.T."/>
            <person name="Beckman K.B."/>
            <person name="Gohl D.M."/>
        </authorList>
    </citation>
    <scope>NUCLEOTIDE SEQUENCE</scope>
    <source>
        <strain evidence="2">Duluth1</strain>
        <tissue evidence="2">Whole animal</tissue>
    </source>
</reference>
<dbReference type="EMBL" id="JAIWYP010000004">
    <property type="protein sequence ID" value="KAH3842961.1"/>
    <property type="molecule type" value="Genomic_DNA"/>
</dbReference>
<keyword evidence="3" id="KW-1185">Reference proteome</keyword>
<proteinExistence type="predicted"/>
<evidence type="ECO:0000313" key="2">
    <source>
        <dbReference type="EMBL" id="KAH3842961.1"/>
    </source>
</evidence>
<feature type="region of interest" description="Disordered" evidence="1">
    <location>
        <begin position="1"/>
        <end position="21"/>
    </location>
</feature>
<comment type="caution">
    <text evidence="2">The sequence shown here is derived from an EMBL/GenBank/DDBJ whole genome shotgun (WGS) entry which is preliminary data.</text>
</comment>
<evidence type="ECO:0000313" key="3">
    <source>
        <dbReference type="Proteomes" id="UP000828390"/>
    </source>
</evidence>
<dbReference type="Proteomes" id="UP000828390">
    <property type="component" value="Unassembled WGS sequence"/>
</dbReference>
<dbReference type="AlphaFoldDB" id="A0A9D4KNM2"/>
<reference evidence="2" key="2">
    <citation type="submission" date="2020-11" db="EMBL/GenBank/DDBJ databases">
        <authorList>
            <person name="McCartney M.A."/>
            <person name="Auch B."/>
            <person name="Kono T."/>
            <person name="Mallez S."/>
            <person name="Becker A."/>
            <person name="Gohl D.M."/>
            <person name="Silverstein K.A.T."/>
            <person name="Koren S."/>
            <person name="Bechman K.B."/>
            <person name="Herman A."/>
            <person name="Abrahante J.E."/>
            <person name="Garbe J."/>
        </authorList>
    </citation>
    <scope>NUCLEOTIDE SEQUENCE</scope>
    <source>
        <strain evidence="2">Duluth1</strain>
        <tissue evidence="2">Whole animal</tissue>
    </source>
</reference>
<organism evidence="2 3">
    <name type="scientific">Dreissena polymorpha</name>
    <name type="common">Zebra mussel</name>
    <name type="synonym">Mytilus polymorpha</name>
    <dbReference type="NCBI Taxonomy" id="45954"/>
    <lineage>
        <taxon>Eukaryota</taxon>
        <taxon>Metazoa</taxon>
        <taxon>Spiralia</taxon>
        <taxon>Lophotrochozoa</taxon>
        <taxon>Mollusca</taxon>
        <taxon>Bivalvia</taxon>
        <taxon>Autobranchia</taxon>
        <taxon>Heteroconchia</taxon>
        <taxon>Euheterodonta</taxon>
        <taxon>Imparidentia</taxon>
        <taxon>Neoheterodontei</taxon>
        <taxon>Myida</taxon>
        <taxon>Dreissenoidea</taxon>
        <taxon>Dreissenidae</taxon>
        <taxon>Dreissena</taxon>
    </lineage>
</organism>
<gene>
    <name evidence="2" type="ORF">DPMN_116467</name>
</gene>
<protein>
    <submittedName>
        <fullName evidence="2">Uncharacterized protein</fullName>
    </submittedName>
</protein>
<sequence length="69" mass="8088">MSALEETQRKQNEDQLEEPTINVNRHVVDAIDRGRRVMGERVVDLGNKYREMLRKFFVATESGLKKLIE</sequence>
<name>A0A9D4KNM2_DREPO</name>